<dbReference type="Gene3D" id="3.30.559.10">
    <property type="entry name" value="Chloramphenicol acetyltransferase-like domain"/>
    <property type="match status" value="4"/>
</dbReference>
<dbReference type="CDD" id="cd12117">
    <property type="entry name" value="A_NRPS_Srf_like"/>
    <property type="match status" value="1"/>
</dbReference>
<evidence type="ECO:0000256" key="2">
    <source>
        <dbReference type="ARBA" id="ARBA00006432"/>
    </source>
</evidence>
<dbReference type="InterPro" id="IPR025110">
    <property type="entry name" value="AMP-bd_C"/>
</dbReference>
<dbReference type="Gene3D" id="3.40.50.1820">
    <property type="entry name" value="alpha/beta hydrolase"/>
    <property type="match status" value="1"/>
</dbReference>
<dbReference type="InterPro" id="IPR001242">
    <property type="entry name" value="Condensation_dom"/>
</dbReference>
<feature type="domain" description="Carrier" evidence="7">
    <location>
        <begin position="1995"/>
        <end position="2070"/>
    </location>
</feature>
<dbReference type="InterPro" id="IPR010071">
    <property type="entry name" value="AA_adenyl_dom"/>
</dbReference>
<dbReference type="Gene3D" id="3.30.300.30">
    <property type="match status" value="3"/>
</dbReference>
<accession>A0A1L6ZHY3</accession>
<evidence type="ECO:0000256" key="3">
    <source>
        <dbReference type="ARBA" id="ARBA00022450"/>
    </source>
</evidence>
<protein>
    <submittedName>
        <fullName evidence="8">Non-ribosomal peptide synthetase</fullName>
    </submittedName>
</protein>
<dbReference type="InterPro" id="IPR006162">
    <property type="entry name" value="Ppantetheine_attach_site"/>
</dbReference>
<dbReference type="Gene3D" id="3.30.559.30">
    <property type="entry name" value="Nonribosomal peptide synthetase, condensation domain"/>
    <property type="match status" value="4"/>
</dbReference>
<dbReference type="FunFam" id="3.40.50.12780:FF:000012">
    <property type="entry name" value="Non-ribosomal peptide synthetase"/>
    <property type="match status" value="2"/>
</dbReference>
<evidence type="ECO:0000259" key="7">
    <source>
        <dbReference type="PROSITE" id="PS50075"/>
    </source>
</evidence>
<dbReference type="EMBL" id="CP015607">
    <property type="protein sequence ID" value="APT46131.1"/>
    <property type="molecule type" value="Genomic_DNA"/>
</dbReference>
<dbReference type="Gene3D" id="1.10.1200.10">
    <property type="entry name" value="ACP-like"/>
    <property type="match status" value="2"/>
</dbReference>
<keyword evidence="4" id="KW-0597">Phosphoprotein</keyword>
<keyword evidence="3" id="KW-0596">Phosphopantetheine</keyword>
<evidence type="ECO:0000256" key="4">
    <source>
        <dbReference type="ARBA" id="ARBA00022553"/>
    </source>
</evidence>
<dbReference type="RefSeq" id="WP_075622326.1">
    <property type="nucleotide sequence ID" value="NZ_CP015607.1"/>
</dbReference>
<dbReference type="Pfam" id="PF00668">
    <property type="entry name" value="Condensation"/>
    <property type="match status" value="4"/>
</dbReference>
<dbReference type="InterPro" id="IPR009081">
    <property type="entry name" value="PP-bd_ACP"/>
</dbReference>
<dbReference type="PROSITE" id="PS00455">
    <property type="entry name" value="AMP_BINDING"/>
    <property type="match status" value="3"/>
</dbReference>
<dbReference type="InterPro" id="IPR000873">
    <property type="entry name" value="AMP-dep_synth/lig_dom"/>
</dbReference>
<evidence type="ECO:0000313" key="8">
    <source>
        <dbReference type="EMBL" id="APT46131.1"/>
    </source>
</evidence>
<comment type="similarity">
    <text evidence="2">Belongs to the ATP-dependent AMP-binding enzyme family.</text>
</comment>
<comment type="cofactor">
    <cofactor evidence="1">
        <name>pantetheine 4'-phosphate</name>
        <dbReference type="ChEBI" id="CHEBI:47942"/>
    </cofactor>
</comment>
<dbReference type="NCBIfam" id="NF003417">
    <property type="entry name" value="PRK04813.1"/>
    <property type="match status" value="3"/>
</dbReference>
<dbReference type="PANTHER" id="PTHR45527">
    <property type="entry name" value="NONRIBOSOMAL PEPTIDE SYNTHETASE"/>
    <property type="match status" value="1"/>
</dbReference>
<dbReference type="InterPro" id="IPR010060">
    <property type="entry name" value="NRPS_synth"/>
</dbReference>
<feature type="domain" description="Carrier" evidence="7">
    <location>
        <begin position="3019"/>
        <end position="3093"/>
    </location>
</feature>
<dbReference type="Pfam" id="PF00501">
    <property type="entry name" value="AMP-binding"/>
    <property type="match status" value="3"/>
</dbReference>
<dbReference type="GO" id="GO:0043041">
    <property type="term" value="P:amino acid activation for nonribosomal peptide biosynthetic process"/>
    <property type="evidence" value="ECO:0007669"/>
    <property type="project" value="TreeGrafter"/>
</dbReference>
<dbReference type="InterPro" id="IPR036736">
    <property type="entry name" value="ACP-like_sf"/>
</dbReference>
<dbReference type="InterPro" id="IPR020845">
    <property type="entry name" value="AMP-binding_CS"/>
</dbReference>
<dbReference type="InterPro" id="IPR020806">
    <property type="entry name" value="PKS_PP-bd"/>
</dbReference>
<dbReference type="SUPFAM" id="SSF52777">
    <property type="entry name" value="CoA-dependent acyltransferases"/>
    <property type="match status" value="8"/>
</dbReference>
<evidence type="ECO:0000256" key="5">
    <source>
        <dbReference type="ARBA" id="ARBA00022737"/>
    </source>
</evidence>
<evidence type="ECO:0000313" key="9">
    <source>
        <dbReference type="Proteomes" id="UP000185426"/>
    </source>
</evidence>
<dbReference type="FunFam" id="3.40.50.980:FF:000001">
    <property type="entry name" value="Non-ribosomal peptide synthetase"/>
    <property type="match status" value="3"/>
</dbReference>
<organism evidence="8 9">
    <name type="scientific">Bacillus safensis</name>
    <dbReference type="NCBI Taxonomy" id="561879"/>
    <lineage>
        <taxon>Bacteria</taxon>
        <taxon>Bacillati</taxon>
        <taxon>Bacillota</taxon>
        <taxon>Bacilli</taxon>
        <taxon>Bacillales</taxon>
        <taxon>Bacillaceae</taxon>
        <taxon>Bacillus</taxon>
    </lineage>
</organism>
<dbReference type="CDD" id="cd19531">
    <property type="entry name" value="LCL_NRPS-like"/>
    <property type="match status" value="2"/>
</dbReference>
<dbReference type="PROSITE" id="PS00012">
    <property type="entry name" value="PHOSPHOPANTETHEINE"/>
    <property type="match status" value="1"/>
</dbReference>
<dbReference type="GO" id="GO:0008610">
    <property type="term" value="P:lipid biosynthetic process"/>
    <property type="evidence" value="ECO:0007669"/>
    <property type="project" value="UniProtKB-ARBA"/>
</dbReference>
<dbReference type="SMART" id="SM00823">
    <property type="entry name" value="PKS_PP"/>
    <property type="match status" value="3"/>
</dbReference>
<dbReference type="SUPFAM" id="SSF56801">
    <property type="entry name" value="Acetyl-CoA synthetase-like"/>
    <property type="match status" value="3"/>
</dbReference>
<dbReference type="PANTHER" id="PTHR45527:SF1">
    <property type="entry name" value="FATTY ACID SYNTHASE"/>
    <property type="match status" value="1"/>
</dbReference>
<gene>
    <name evidence="8" type="ORF">BSA145_09675</name>
</gene>
<dbReference type="FunFam" id="1.10.1200.10:FF:000005">
    <property type="entry name" value="Nonribosomal peptide synthetase 1"/>
    <property type="match status" value="2"/>
</dbReference>
<dbReference type="Pfam" id="PF00550">
    <property type="entry name" value="PP-binding"/>
    <property type="match status" value="3"/>
</dbReference>
<dbReference type="Gene3D" id="2.30.38.10">
    <property type="entry name" value="Luciferase, Domain 3"/>
    <property type="match status" value="3"/>
</dbReference>
<dbReference type="GO" id="GO:0031177">
    <property type="term" value="F:phosphopantetheine binding"/>
    <property type="evidence" value="ECO:0007669"/>
    <property type="project" value="InterPro"/>
</dbReference>
<dbReference type="CDD" id="cd19534">
    <property type="entry name" value="E_NRPS"/>
    <property type="match status" value="1"/>
</dbReference>
<keyword evidence="6" id="KW-0045">Antibiotic biosynthesis</keyword>
<dbReference type="NCBIfam" id="TIGR01733">
    <property type="entry name" value="AA-adenyl-dom"/>
    <property type="match status" value="3"/>
</dbReference>
<reference evidence="8 9" key="1">
    <citation type="submission" date="2016-05" db="EMBL/GenBank/DDBJ databases">
        <title>Complete Genome and Methylome Analysis of Psychrotrophic Bacterial Isolates from Antarctic Lake Untersee.</title>
        <authorList>
            <person name="Fomenkov A."/>
            <person name="Akimov V.N."/>
            <person name="Vasilyeva L.V."/>
            <person name="Andersen D."/>
            <person name="Vincze T."/>
            <person name="Roberts R.J."/>
        </authorList>
    </citation>
    <scope>NUCLEOTIDE SEQUENCE [LARGE SCALE GENOMIC DNA]</scope>
    <source>
        <strain evidence="8 9">U14-5</strain>
    </source>
</reference>
<dbReference type="Proteomes" id="UP000185426">
    <property type="component" value="Chromosome"/>
</dbReference>
<dbReference type="GO" id="GO:0017000">
    <property type="term" value="P:antibiotic biosynthetic process"/>
    <property type="evidence" value="ECO:0007669"/>
    <property type="project" value="UniProtKB-KW"/>
</dbReference>
<dbReference type="CDD" id="cd19543">
    <property type="entry name" value="DCL_NRPS"/>
    <property type="match status" value="1"/>
</dbReference>
<dbReference type="Gene3D" id="3.40.50.980">
    <property type="match status" value="6"/>
</dbReference>
<proteinExistence type="inferred from homology"/>
<dbReference type="GO" id="GO:0044550">
    <property type="term" value="P:secondary metabolite biosynthetic process"/>
    <property type="evidence" value="ECO:0007669"/>
    <property type="project" value="UniProtKB-ARBA"/>
</dbReference>
<keyword evidence="5" id="KW-0677">Repeat</keyword>
<dbReference type="Pfam" id="PF13193">
    <property type="entry name" value="AMP-binding_C"/>
    <property type="match status" value="1"/>
</dbReference>
<name>A0A1L6ZHY3_BACIA</name>
<evidence type="ECO:0000256" key="1">
    <source>
        <dbReference type="ARBA" id="ARBA00001957"/>
    </source>
</evidence>
<dbReference type="CDD" id="cd05930">
    <property type="entry name" value="A_NRPS"/>
    <property type="match status" value="1"/>
</dbReference>
<dbReference type="GO" id="GO:0005829">
    <property type="term" value="C:cytosol"/>
    <property type="evidence" value="ECO:0007669"/>
    <property type="project" value="TreeGrafter"/>
</dbReference>
<dbReference type="PROSITE" id="PS50075">
    <property type="entry name" value="CARRIER"/>
    <property type="match status" value="3"/>
</dbReference>
<dbReference type="InterPro" id="IPR045851">
    <property type="entry name" value="AMP-bd_C_sf"/>
</dbReference>
<feature type="domain" description="Carrier" evidence="7">
    <location>
        <begin position="958"/>
        <end position="1032"/>
    </location>
</feature>
<dbReference type="InterPro" id="IPR023213">
    <property type="entry name" value="CAT-like_dom_sf"/>
</dbReference>
<sequence length="3569" mass="404715">MSKQKIQKVYPLTPMQEGMLYHAMLDPNSSSYFTQLELGISGDFDLDLFEKSLNELVRTYDILRTAFVYQQLQKPRQVVLAERHLNVYREDLSHLNHQEQKKVLDQYKKQVRKQGFHLTNDLLLKVAVFQLNETNWHLIWSNHHIIMDGWSMGVLMKKLFHYYESYRNGRTPDRSQGKPYADYIQWLGKQNKQEAEDYWKERLDGAVQHQGLLQQKEANGQYDHQEWTFTWDAQTVQAIQDVARQCQVTAPNLFQAVWSVLLGTYHAADDVTFGTVVSGRPPSVSGIERMAGLFINTIPVRVTLDQEQTFKQLFQTVQQHALEAENYDFMPLYDIQQKTAAGGKLFDHLVGFENYPLDQELSGDTMSARLGFAIDVKDGFEQTNFDLNVLVYPGETWTLTFKYNAMAFEEKVIENISKHLTNLMKQIIHNPDVRLHEVTCITEEEKQQIEAWNQTERDYPKHLSIPELLDERIKAQPDHPALVEGERTFTYEELGQEIRRLASSLVENGVQRGDAVAVYMNRSADAVISILAILHAGAAYVPIDPAQPEERIRWMLEDSGVSILLYADSQPPVDESIKAVRVTGMSHHSPAELSVETSPSQLAYIMFTSGSTGRPKGVQIEHQHIVRLACSQEKIGLNTSDRMAHTGAVSFDAITLEIFTTLLNGATLYPVDRDTLLDIHRFEQFIQTHQITALFLTTGLFNQLAQQRPQMFKGLKTLFTGGDVINVKSAELVKKHHPSITLLNVYGPTENTTISTIYEVRGDEAGPIPIGQPINHTSAYILDDYQRLQPIGAPGELYVGGDGVSRGYIKRPDLTDQVFMADPFKPSGRMYRTGDLARYGADGQIEFLGRADDQVKIRGFRIELGEIESVLHQEAGIDEAVVLVQQLSSDEKEIIAYFTGTLTEEEVRDVFNQKLPAYMVPHHVMKLDTFALTSNGKVDRKALPKPDEVHREEIKIILPETETEKALADIWEELLGKTVGVDEHFFMAGGHSLKAMMMSAKVQEVLQKEVPIQVIFEKPTIRSLAAYIDQDGQEETGHPILPAEQADEYPVSPAQRRLYILQTLEPDSTNYHIPIVLTLEGTLEYQRLKSAFNQLIQSHEILRTSFHMNREDIVQRVHEWTEFDLPVHDIKEEEAEAFLTERQSPFDLTVAPLLRAQLLKVSENRHLLVLEAHHLITDGSSMKTFIQDLAKAYDGEALAERAIHYKDYAVWQLSEEETEKQKEHEAYWLKQFEGDLPVLELPTDYPRPAERDFTGERFMFGCDQATTQRIHELLQKTDTTMYMFLLSAFQVLLASYSGQEDIIVGSPVAGRTHPDIQDMPGMFINTIAMRGKPEQTKTFLQLLEEIKETSVDAFAHQSYPLEELIANLPLDRDTTRSPLFSVSFNMQNMEVPALKLGDLHISPYAIQHHSVKFDLSLEAFEREGALKLSFDYAAALFKEETVRRFGTHLLAIIREAVRHPEEKIGLLHILDQHEQIERLEKKAEGQTNRHEPFHVQFSRQAKETPDAIAVMDDQRKLTYRELEDMSYALSCELKKRGVEKEQTVALILDRSVYVIVSMLGVMKAGGAFVPIDPAFPAERIRYTLEDSGAQVIVTNESLADSYQNHKSIQVVQVEQAGHQSHPLELPEVSADQLAYVIYTSGTTGKPKGVQLTHRNLSHYVNWLINEVTLQECDRTALLSSYAYDLGYTSIFPVLKAGGTLYVPREDVYTDPVRLMRLIDEQELTYIKMTPSLFHMMADSKEHSFNALRLVVLGGEPVIPEDVETFMMQHPCVAVMNHYGPTETTIGTVTKLITPQELDALKERSLIGQPIAHTRALVCNQQQRLVPYGAPGELYISGEGVSRGYLNQPELTAERFLENPYDPQEKMYRTGDLVRQHANGDIEFLGRVDDQVKIRGYRIEKQEIEHAARALASIQEVYVKVLHLSGLPELALYYTAPEHIGTLTFRENLAETLPDYMIPTYFVKVDHIPLTQNGKVDAKSLPLPHEVHMNRTAHVAPETELEQALCDIWSEVLGVEQIGVHDHFFELGGHSLKGMVLISKVQAKLNKHVPLKVLFEKPTIRAMAAYLEETDSSVVTSIQPAEKQDFYPVSSAQKRMYVLQQLHPEAVTYHMPAVLMMEGSLDVKQLEAALQALIDRHESLRTAFVEIDGVPVQKVYRQVPFTLEVDEIEGDQEQSVIESFITPFSLHQAPLMRAKVAKLSDEKYVFMMDMHHIIADGVTRSLLIQELAELYEKKTLPPVQLHYKDFAVWQQEEKQQALLEKQRQYWLEQYAQPPEDLALSLDFPRPQVQSFEGGRVDRWLSAEKVQSIKTLMAEKGVSLNMVMQTAFAIFLSKLTGQTDIVIGAVTAGRTHASIERVPGMFVNTLALRNEVQPEETTAQLLEKMKDRSLSAYEHQEFPFEELVAQLDLPKDTSRNPLFSVMMTTDDRDLTLPDLNGLKLSQKQQDTVHAKFDITLGVFEENDQVGLRFEYAAALFKKSTIQRWSRYIEKMIDDMLAKLNQPISALSLITEEEKRELINEWSGPDLDVPSDQTVHALIEAKAQEAPHQKAAVFCGTSWTYKELNHRANVVASRLIANGTKPGDRVGILTRPSLDMTASVLGILKAGAAFVPIDADYPAQRIAYMLEDCGAEVLLMQKGLTAPNSFTGQVLFIEDAVEGEAHEIQVHIKPTDLAYMIYTSGTTGKPKGVMVEHQSLVNLAFWHNDAFQVTHEDRTAKYAGFGFDASIWEMFPTWIAGAELHIIDEAIRLDMIKLNAYFNEEGITIAFLPTQLCEQFMSMDNHSLRYILTGGDKLKQVKPVPYQLVNNYGPTENTVVATSGMIDPEQGTIPIGTAIANTRFYIMGSLYDLSPPGVPGELVIAGKGLARGYWNLPEETDKRFVPDPFYPGERMYRTGDLVKWTEDGELIYLGRIDHQVNIRGFRIELSEIEAQLLTLDSVKEAVVTTVKDASDQDALAAYVITENDTDTDTEDLQESLKRTLPEYMVPSWIIKLDQFPMTANGKVDLKALPAPDMEANQTVYEAPRDEVETLLCGIWEDVLGVSQVGIHDHFFFLGGDSIKGIQMASRLTQTGWKLDMKLLFQYPTIAELRPYIEEADLLTADQSPVEGEVILTPIQRWFFEKAFSDQHHWNLSMMLHAPNGFDLSITEQVMQKLLSHHDALRMVYKQEHGGILQYNQRELTEPMEIISHDVSKEHDVKKAVSTYANEYQRQLNIETGPLMKVICFHAEDGDHLLIVTHHLVIDGVSCRILLEDFMSLYQQAAQGQKLVLPLKTHSFKEWAEAIERYAQSQPLKSQQEYWAEIESKPLTALPVDHEVTKRRVAETKSVQMQLTETETEHLLTDIHLPYTTEMNDILLCALGLAVQEWTGESHHVHVQLEGHGREDILSGLDVSRTIGWFTSMYPVVLEAKPDQTIADAIKGTKEMLRRVPNKGMGYGILKYMTATEPSGQHVHPEISLNYLGQIDQEVTTDLFGPSTYDMGRQASPDSEAVYKLNLSGLVQQNRFILSCSYCAREYEEQTIQQFMALLKGKIQSIITHCLAQQEREFTPSDFSAADLEMDEMDDIFDMLEEKLT</sequence>
<dbReference type="SUPFAM" id="SSF47336">
    <property type="entry name" value="ACP-like"/>
    <property type="match status" value="3"/>
</dbReference>
<evidence type="ECO:0000256" key="6">
    <source>
        <dbReference type="ARBA" id="ARBA00023194"/>
    </source>
</evidence>
<dbReference type="FunFam" id="2.30.38.10:FF:000001">
    <property type="entry name" value="Non-ribosomal peptide synthetase PvdI"/>
    <property type="match status" value="1"/>
</dbReference>
<dbReference type="NCBIfam" id="TIGR01720">
    <property type="entry name" value="NRPS-para261"/>
    <property type="match status" value="1"/>
</dbReference>
<dbReference type="GO" id="GO:0003824">
    <property type="term" value="F:catalytic activity"/>
    <property type="evidence" value="ECO:0007669"/>
    <property type="project" value="InterPro"/>
</dbReference>
<dbReference type="InterPro" id="IPR029058">
    <property type="entry name" value="AB_hydrolase_fold"/>
</dbReference>
<dbReference type="FunFam" id="3.30.300.30:FF:000010">
    <property type="entry name" value="Enterobactin synthetase component F"/>
    <property type="match status" value="2"/>
</dbReference>